<proteinExistence type="predicted"/>
<gene>
    <name evidence="2" type="ORF">SPARVUS_LOCUS7672908</name>
</gene>
<dbReference type="InterPro" id="IPR011013">
    <property type="entry name" value="Gal_mutarotase_sf_dom"/>
</dbReference>
<keyword evidence="3" id="KW-1185">Reference proteome</keyword>
<comment type="caution">
    <text evidence="2">The sequence shown here is derived from an EMBL/GenBank/DDBJ whole genome shotgun (WGS) entry which is preliminary data.</text>
</comment>
<dbReference type="Proteomes" id="UP001162483">
    <property type="component" value="Unassembled WGS sequence"/>
</dbReference>
<evidence type="ECO:0000259" key="1">
    <source>
        <dbReference type="Pfam" id="PF07748"/>
    </source>
</evidence>
<dbReference type="PANTHER" id="PTHR11607">
    <property type="entry name" value="ALPHA-MANNOSIDASE"/>
    <property type="match status" value="1"/>
</dbReference>
<accession>A0ABN9DPE6</accession>
<sequence length="205" mass="23287">CFFNHITHTVRLYNVEGFEGQSPEITNILDIRGESNREIAMRISSDINSQNRFYSDLNGYQIQPRQTLNKLPLQANVYPMSTMAYIQDIFNRLTLHAAQPLGIASLRNGQLEVFMDRRLMQDDNRGLGQGLQDNKITFNLFRLLLEQRTGIHEGEDKRAVSYPSLLSHITSTTLNQPVISMAAMMDTDAPPTTRCLLSSHVFNAL</sequence>
<dbReference type="Gene3D" id="2.70.98.30">
    <property type="entry name" value="Golgi alpha-mannosidase II, domain 4"/>
    <property type="match status" value="1"/>
</dbReference>
<organism evidence="2 3">
    <name type="scientific">Staurois parvus</name>
    <dbReference type="NCBI Taxonomy" id="386267"/>
    <lineage>
        <taxon>Eukaryota</taxon>
        <taxon>Metazoa</taxon>
        <taxon>Chordata</taxon>
        <taxon>Craniata</taxon>
        <taxon>Vertebrata</taxon>
        <taxon>Euteleostomi</taxon>
        <taxon>Amphibia</taxon>
        <taxon>Batrachia</taxon>
        <taxon>Anura</taxon>
        <taxon>Neobatrachia</taxon>
        <taxon>Ranoidea</taxon>
        <taxon>Ranidae</taxon>
        <taxon>Staurois</taxon>
    </lineage>
</organism>
<dbReference type="Pfam" id="PF07748">
    <property type="entry name" value="Glyco_hydro_38C"/>
    <property type="match status" value="1"/>
</dbReference>
<feature type="domain" description="Glycosyl hydrolase family 38 C-terminal" evidence="1">
    <location>
        <begin position="4"/>
        <end position="125"/>
    </location>
</feature>
<dbReference type="InterPro" id="IPR011682">
    <property type="entry name" value="Glyco_hydro_38_C"/>
</dbReference>
<reference evidence="2" key="1">
    <citation type="submission" date="2023-05" db="EMBL/GenBank/DDBJ databases">
        <authorList>
            <person name="Stuckert A."/>
        </authorList>
    </citation>
    <scope>NUCLEOTIDE SEQUENCE</scope>
</reference>
<dbReference type="EMBL" id="CATNWA010014558">
    <property type="protein sequence ID" value="CAI9573351.1"/>
    <property type="molecule type" value="Genomic_DNA"/>
</dbReference>
<evidence type="ECO:0000313" key="2">
    <source>
        <dbReference type="EMBL" id="CAI9573351.1"/>
    </source>
</evidence>
<dbReference type="SUPFAM" id="SSF74650">
    <property type="entry name" value="Galactose mutarotase-like"/>
    <property type="match status" value="1"/>
</dbReference>
<name>A0ABN9DPE6_9NEOB</name>
<protein>
    <recommendedName>
        <fullName evidence="1">Glycosyl hydrolase family 38 C-terminal domain-containing protein</fullName>
    </recommendedName>
</protein>
<evidence type="ECO:0000313" key="3">
    <source>
        <dbReference type="Proteomes" id="UP001162483"/>
    </source>
</evidence>
<feature type="non-terminal residue" evidence="2">
    <location>
        <position position="1"/>
    </location>
</feature>
<dbReference type="InterPro" id="IPR050843">
    <property type="entry name" value="Glycosyl_Hydrlase_38"/>
</dbReference>
<dbReference type="PANTHER" id="PTHR11607:SF69">
    <property type="entry name" value="ALPHA-MANNOSIDASE 2"/>
    <property type="match status" value="1"/>
</dbReference>